<name>A0A8T5UXE0_9EURY</name>
<reference evidence="2" key="1">
    <citation type="journal article" date="2022" name="Microbiol. Resour. Announc.">
        <title>Draft Genome Sequence of a Methanogenic Archaeon from West Spitsbergen Permafrost.</title>
        <authorList>
            <person name="Trubitsyn V."/>
            <person name="Rivkina E."/>
            <person name="Shcherbakova V."/>
        </authorList>
    </citation>
    <scope>NUCLEOTIDE SEQUENCE [LARGE SCALE GENOMIC DNA]</scope>
    <source>
        <strain evidence="2">VT</strain>
    </source>
</reference>
<organism evidence="1 2">
    <name type="scientific">Methanobacterium spitsbergense</name>
    <dbReference type="NCBI Taxonomy" id="2874285"/>
    <lineage>
        <taxon>Archaea</taxon>
        <taxon>Methanobacteriati</taxon>
        <taxon>Methanobacteriota</taxon>
        <taxon>Methanomada group</taxon>
        <taxon>Methanobacteria</taxon>
        <taxon>Methanobacteriales</taxon>
        <taxon>Methanobacteriaceae</taxon>
        <taxon>Methanobacterium</taxon>
    </lineage>
</organism>
<evidence type="ECO:0000313" key="1">
    <source>
        <dbReference type="EMBL" id="MBZ2165840.1"/>
    </source>
</evidence>
<keyword evidence="2" id="KW-1185">Reference proteome</keyword>
<comment type="caution">
    <text evidence="1">The sequence shown here is derived from an EMBL/GenBank/DDBJ whole genome shotgun (WGS) entry which is preliminary data.</text>
</comment>
<protein>
    <submittedName>
        <fullName evidence="1">Uncharacterized protein</fullName>
    </submittedName>
</protein>
<proteinExistence type="predicted"/>
<dbReference type="Proteomes" id="UP000825933">
    <property type="component" value="Unassembled WGS sequence"/>
</dbReference>
<gene>
    <name evidence="1" type="ORF">K8N75_07295</name>
</gene>
<evidence type="ECO:0000313" key="2">
    <source>
        <dbReference type="Proteomes" id="UP000825933"/>
    </source>
</evidence>
<dbReference type="RefSeq" id="WP_223791421.1">
    <property type="nucleotide sequence ID" value="NZ_JAIOUQ010000007.1"/>
</dbReference>
<dbReference type="EMBL" id="JAIOUQ010000007">
    <property type="protein sequence ID" value="MBZ2165840.1"/>
    <property type="molecule type" value="Genomic_DNA"/>
</dbReference>
<dbReference type="AlphaFoldDB" id="A0A8T5UXE0"/>
<accession>A0A8T5UXE0</accession>
<sequence length="162" mass="18932">MDEETKKRFPKEFSILKTKNSLIKEPAYLDDSCAPLGIGLPDIYKKMEKESCSFPKIEDIQRRIDILKTQENVDPEIIELLEEMKKASEVQIRANLDPMEEIKGFKNIHDIVRDEQNAIVKGIQLTLSNESMQIINKQIESDPRIFRSKYPELFDYIRALED</sequence>